<dbReference type="Proteomes" id="UP000054558">
    <property type="component" value="Unassembled WGS sequence"/>
</dbReference>
<dbReference type="OMA" id="SWNHSAV"/>
<feature type="domain" description="Lipoyl-binding" evidence="10">
    <location>
        <begin position="183"/>
        <end position="271"/>
    </location>
</feature>
<keyword evidence="12" id="KW-1185">Reference proteome</keyword>
<dbReference type="GO" id="GO:0006633">
    <property type="term" value="P:fatty acid biosynthetic process"/>
    <property type="evidence" value="ECO:0007669"/>
    <property type="project" value="UniProtKB-UniPathway"/>
</dbReference>
<dbReference type="InterPro" id="IPR001882">
    <property type="entry name" value="Biotin_BS"/>
</dbReference>
<evidence type="ECO:0000256" key="4">
    <source>
        <dbReference type="ARBA" id="ARBA00022832"/>
    </source>
</evidence>
<sequence>MATAVVSSATAVPLGGLHIECGNGGERPWGRQSVFSGHAGSNLKGPLRSSFNGSRLDTAAQQNLGLRSATKGQTITAETQNDVATKEEAEPVLQEPSDEEETSAFIESVTSLIKLVDSRDIVELELKHKDIEIVIRKKEALTPAAAPAPAQQPQPQFFNYGPPPQQQQSAPPAAPAPAAAPAAAPAPTPAPAASGHTLASPMAGTFYRCPAPGEPPFVKEGDRVVKGQPICIVEAMKLMNEIEADKSGTVKQILAEDTKPVAAGTPLFIIEP</sequence>
<evidence type="ECO:0000313" key="12">
    <source>
        <dbReference type="Proteomes" id="UP000054558"/>
    </source>
</evidence>
<keyword evidence="8" id="KW-0934">Plastid</keyword>
<dbReference type="PROSITE" id="PS00188">
    <property type="entry name" value="BIOTIN"/>
    <property type="match status" value="1"/>
</dbReference>
<dbReference type="GO" id="GO:0009317">
    <property type="term" value="C:acetyl-CoA carboxylase complex"/>
    <property type="evidence" value="ECO:0007669"/>
    <property type="project" value="InterPro"/>
</dbReference>
<dbReference type="PANTHER" id="PTHR45266:SF3">
    <property type="entry name" value="OXALOACETATE DECARBOXYLASE ALPHA CHAIN"/>
    <property type="match status" value="1"/>
</dbReference>
<dbReference type="UniPathway" id="UPA00094"/>
<comment type="pathway">
    <text evidence="1 8">Lipid metabolism; fatty acid biosynthesis.</text>
</comment>
<protein>
    <recommendedName>
        <fullName evidence="2 8">Biotin carboxyl carrier protein of acetyl-CoA carboxylase</fullName>
    </recommendedName>
</protein>
<keyword evidence="3 8" id="KW-0444">Lipid biosynthesis</keyword>
<feature type="compositionally biased region" description="Low complexity" evidence="9">
    <location>
        <begin position="166"/>
        <end position="183"/>
    </location>
</feature>
<reference evidence="11 12" key="1">
    <citation type="journal article" date="2014" name="Nat. Commun.">
        <title>Klebsormidium flaccidum genome reveals primary factors for plant terrestrial adaptation.</title>
        <authorList>
            <person name="Hori K."/>
            <person name="Maruyama F."/>
            <person name="Fujisawa T."/>
            <person name="Togashi T."/>
            <person name="Yamamoto N."/>
            <person name="Seo M."/>
            <person name="Sato S."/>
            <person name="Yamada T."/>
            <person name="Mori H."/>
            <person name="Tajima N."/>
            <person name="Moriyama T."/>
            <person name="Ikeuchi M."/>
            <person name="Watanabe M."/>
            <person name="Wada H."/>
            <person name="Kobayashi K."/>
            <person name="Saito M."/>
            <person name="Masuda T."/>
            <person name="Sasaki-Sekimoto Y."/>
            <person name="Mashiguchi K."/>
            <person name="Awai K."/>
            <person name="Shimojima M."/>
            <person name="Masuda S."/>
            <person name="Iwai M."/>
            <person name="Nobusawa T."/>
            <person name="Narise T."/>
            <person name="Kondo S."/>
            <person name="Saito H."/>
            <person name="Sato R."/>
            <person name="Murakawa M."/>
            <person name="Ihara Y."/>
            <person name="Oshima-Yamada Y."/>
            <person name="Ohtaka K."/>
            <person name="Satoh M."/>
            <person name="Sonobe K."/>
            <person name="Ishii M."/>
            <person name="Ohtani R."/>
            <person name="Kanamori-Sato M."/>
            <person name="Honoki R."/>
            <person name="Miyazaki D."/>
            <person name="Mochizuki H."/>
            <person name="Umetsu J."/>
            <person name="Higashi K."/>
            <person name="Shibata D."/>
            <person name="Kamiya Y."/>
            <person name="Sato N."/>
            <person name="Nakamura Y."/>
            <person name="Tabata S."/>
            <person name="Ida S."/>
            <person name="Kurokawa K."/>
            <person name="Ohta H."/>
        </authorList>
    </citation>
    <scope>NUCLEOTIDE SEQUENCE [LARGE SCALE GENOMIC DNA]</scope>
    <source>
        <strain evidence="11 12">NIES-2285</strain>
    </source>
</reference>
<dbReference type="PRINTS" id="PR01071">
    <property type="entry name" value="ACOABIOTINCC"/>
</dbReference>
<dbReference type="Gene3D" id="2.40.50.100">
    <property type="match status" value="1"/>
</dbReference>
<dbReference type="STRING" id="105231.A0A1Y1I5N9"/>
<evidence type="ECO:0000256" key="3">
    <source>
        <dbReference type="ARBA" id="ARBA00022516"/>
    </source>
</evidence>
<feature type="region of interest" description="Disordered" evidence="9">
    <location>
        <begin position="144"/>
        <end position="197"/>
    </location>
</feature>
<evidence type="ECO:0000256" key="2">
    <source>
        <dbReference type="ARBA" id="ARBA00017562"/>
    </source>
</evidence>
<evidence type="ECO:0000259" key="10">
    <source>
        <dbReference type="PROSITE" id="PS50968"/>
    </source>
</evidence>
<name>A0A1Y1I5N9_KLENI</name>
<feature type="region of interest" description="Disordered" evidence="9">
    <location>
        <begin position="67"/>
        <end position="103"/>
    </location>
</feature>
<keyword evidence="7 8" id="KW-0092">Biotin</keyword>
<dbReference type="CDD" id="cd06850">
    <property type="entry name" value="biotinyl_domain"/>
    <property type="match status" value="1"/>
</dbReference>
<feature type="compositionally biased region" description="Polar residues" evidence="9">
    <location>
        <begin position="67"/>
        <end position="83"/>
    </location>
</feature>
<evidence type="ECO:0000256" key="9">
    <source>
        <dbReference type="SAM" id="MobiDB-lite"/>
    </source>
</evidence>
<keyword evidence="6 8" id="KW-0275">Fatty acid biosynthesis</keyword>
<dbReference type="EMBL" id="DF237122">
    <property type="protein sequence ID" value="GAQ84037.1"/>
    <property type="molecule type" value="Genomic_DNA"/>
</dbReference>
<evidence type="ECO:0000256" key="7">
    <source>
        <dbReference type="ARBA" id="ARBA00023267"/>
    </source>
</evidence>
<evidence type="ECO:0000256" key="8">
    <source>
        <dbReference type="RuleBase" id="RU364072"/>
    </source>
</evidence>
<dbReference type="FunFam" id="2.40.50.100:FF:000003">
    <property type="entry name" value="Acetyl-CoA carboxylase biotin carboxyl carrier protein"/>
    <property type="match status" value="1"/>
</dbReference>
<evidence type="ECO:0000313" key="11">
    <source>
        <dbReference type="EMBL" id="GAQ84037.1"/>
    </source>
</evidence>
<dbReference type="GO" id="GO:0003989">
    <property type="term" value="F:acetyl-CoA carboxylase activity"/>
    <property type="evidence" value="ECO:0007669"/>
    <property type="project" value="InterPro"/>
</dbReference>
<dbReference type="InterPro" id="IPR001249">
    <property type="entry name" value="AcCoA_biotinCC"/>
</dbReference>
<proteinExistence type="predicted"/>
<organism evidence="11 12">
    <name type="scientific">Klebsormidium nitens</name>
    <name type="common">Green alga</name>
    <name type="synonym">Ulothrix nitens</name>
    <dbReference type="NCBI Taxonomy" id="105231"/>
    <lineage>
        <taxon>Eukaryota</taxon>
        <taxon>Viridiplantae</taxon>
        <taxon>Streptophyta</taxon>
        <taxon>Klebsormidiophyceae</taxon>
        <taxon>Klebsormidiales</taxon>
        <taxon>Klebsormidiaceae</taxon>
        <taxon>Klebsormidium</taxon>
    </lineage>
</organism>
<evidence type="ECO:0000256" key="1">
    <source>
        <dbReference type="ARBA" id="ARBA00005194"/>
    </source>
</evidence>
<dbReference type="InterPro" id="IPR000089">
    <property type="entry name" value="Biotin_lipoyl"/>
</dbReference>
<dbReference type="InterPro" id="IPR011053">
    <property type="entry name" value="Single_hybrid_motif"/>
</dbReference>
<accession>A0A1Y1I5N9</accession>
<evidence type="ECO:0000256" key="5">
    <source>
        <dbReference type="ARBA" id="ARBA00023098"/>
    </source>
</evidence>
<keyword evidence="8" id="KW-0150">Chloroplast</keyword>
<dbReference type="SUPFAM" id="SSF51230">
    <property type="entry name" value="Single hybrid motif"/>
    <property type="match status" value="1"/>
</dbReference>
<gene>
    <name evidence="11" type="ORF">KFL_001730300</name>
</gene>
<dbReference type="AlphaFoldDB" id="A0A1Y1I5N9"/>
<dbReference type="GO" id="GO:0009507">
    <property type="term" value="C:chloroplast"/>
    <property type="evidence" value="ECO:0007669"/>
    <property type="project" value="UniProtKB-SubCell"/>
</dbReference>
<dbReference type="InterPro" id="IPR050709">
    <property type="entry name" value="Biotin_Carboxyl_Carrier/Decarb"/>
</dbReference>
<keyword evidence="5 8" id="KW-0443">Lipid metabolism</keyword>
<dbReference type="Pfam" id="PF00364">
    <property type="entry name" value="Biotin_lipoyl"/>
    <property type="match status" value="1"/>
</dbReference>
<keyword evidence="4 8" id="KW-0276">Fatty acid metabolism</keyword>
<comment type="function">
    <text evidence="8">This protein is a component of the acetyl coenzyme A carboxylase complex; first, biotin carboxylase catalyzes the carboxylation of the carrier protein and then the transcarboxylase transfers the carboxyl group to form malonyl-CoA.</text>
</comment>
<comment type="subcellular location">
    <subcellularLocation>
        <location evidence="8">Plastid</location>
        <location evidence="8">Chloroplast</location>
    </subcellularLocation>
</comment>
<dbReference type="PROSITE" id="PS50968">
    <property type="entry name" value="BIOTINYL_LIPOYL"/>
    <property type="match status" value="1"/>
</dbReference>
<feature type="compositionally biased region" description="Low complexity" evidence="9">
    <location>
        <begin position="144"/>
        <end position="156"/>
    </location>
</feature>
<dbReference type="NCBIfam" id="TIGR00531">
    <property type="entry name" value="BCCP"/>
    <property type="match status" value="1"/>
</dbReference>
<evidence type="ECO:0000256" key="6">
    <source>
        <dbReference type="ARBA" id="ARBA00023160"/>
    </source>
</evidence>
<dbReference type="OrthoDB" id="196847at2759"/>
<dbReference type="PANTHER" id="PTHR45266">
    <property type="entry name" value="OXALOACETATE DECARBOXYLASE ALPHA CHAIN"/>
    <property type="match status" value="1"/>
</dbReference>